<feature type="coiled-coil region" evidence="1">
    <location>
        <begin position="159"/>
        <end position="187"/>
    </location>
</feature>
<feature type="compositionally biased region" description="Basic residues" evidence="2">
    <location>
        <begin position="204"/>
        <end position="213"/>
    </location>
</feature>
<dbReference type="Proteomes" id="UP001586593">
    <property type="component" value="Unassembled WGS sequence"/>
</dbReference>
<reference evidence="3 4" key="1">
    <citation type="journal article" date="2024" name="Commun. Biol.">
        <title>Comparative genomic analysis of thermophilic fungi reveals convergent evolutionary adaptations and gene losses.</title>
        <authorList>
            <person name="Steindorff A.S."/>
            <person name="Aguilar-Pontes M.V."/>
            <person name="Robinson A.J."/>
            <person name="Andreopoulos B."/>
            <person name="LaButti K."/>
            <person name="Kuo A."/>
            <person name="Mondo S."/>
            <person name="Riley R."/>
            <person name="Otillar R."/>
            <person name="Haridas S."/>
            <person name="Lipzen A."/>
            <person name="Grimwood J."/>
            <person name="Schmutz J."/>
            <person name="Clum A."/>
            <person name="Reid I.D."/>
            <person name="Moisan M.C."/>
            <person name="Butler G."/>
            <person name="Nguyen T.T.M."/>
            <person name="Dewar K."/>
            <person name="Conant G."/>
            <person name="Drula E."/>
            <person name="Henrissat B."/>
            <person name="Hansel C."/>
            <person name="Singer S."/>
            <person name="Hutchinson M.I."/>
            <person name="de Vries R.P."/>
            <person name="Natvig D.O."/>
            <person name="Powell A.J."/>
            <person name="Tsang A."/>
            <person name="Grigoriev I.V."/>
        </authorList>
    </citation>
    <scope>NUCLEOTIDE SEQUENCE [LARGE SCALE GENOMIC DNA]</scope>
    <source>
        <strain evidence="3 4">ATCC 24622</strain>
    </source>
</reference>
<sequence>MPHKHTRRTKDPATLDLPPSQVAKPLPATTISKKDGAKGNAKARARSETRKRKRNDAKDDDAPRAFKRLMSMVGGKKPRPGLDNGEADNKNKKSPKARSHGVDSIPKIRPGEKLSEFSSRVNAALPVSGLVNKSANKGGDPLGLKVWRTRKEMKMHKLYEQWREEERKIKERREEELELEAERELENEALGVTWRLDMESAASAKKKKKKGASRTKSAGEEADKDDDPWEELKRKRGEGKIGLHDVASAPPDLKPIQQKFTVRGATVDVHDIPKVAGSLRRREELQGVREEVVASYRKMMEKKRSGRARGES</sequence>
<accession>A0ABR3Y5A4</accession>
<keyword evidence="1" id="KW-0175">Coiled coil</keyword>
<gene>
    <name evidence="3" type="ORF">VTK73DRAFT_509</name>
</gene>
<feature type="compositionally biased region" description="Basic residues" evidence="2">
    <location>
        <begin position="41"/>
        <end position="55"/>
    </location>
</feature>
<dbReference type="PANTHER" id="PTHR40644:SF1">
    <property type="entry name" value="UPF0653 PROTEIN C607.02C"/>
    <property type="match status" value="1"/>
</dbReference>
<feature type="region of interest" description="Disordered" evidence="2">
    <location>
        <begin position="200"/>
        <end position="254"/>
    </location>
</feature>
<proteinExistence type="predicted"/>
<feature type="region of interest" description="Disordered" evidence="2">
    <location>
        <begin position="1"/>
        <end position="117"/>
    </location>
</feature>
<organism evidence="3 4">
    <name type="scientific">Phialemonium thermophilum</name>
    <dbReference type="NCBI Taxonomy" id="223376"/>
    <lineage>
        <taxon>Eukaryota</taxon>
        <taxon>Fungi</taxon>
        <taxon>Dikarya</taxon>
        <taxon>Ascomycota</taxon>
        <taxon>Pezizomycotina</taxon>
        <taxon>Sordariomycetes</taxon>
        <taxon>Sordariomycetidae</taxon>
        <taxon>Cephalothecales</taxon>
        <taxon>Cephalothecaceae</taxon>
        <taxon>Phialemonium</taxon>
    </lineage>
</organism>
<comment type="caution">
    <text evidence="3">The sequence shown here is derived from an EMBL/GenBank/DDBJ whole genome shotgun (WGS) entry which is preliminary data.</text>
</comment>
<dbReference type="PANTHER" id="PTHR40644">
    <property type="entry name" value="UPF0653 PROTEIN C607.02C"/>
    <property type="match status" value="1"/>
</dbReference>
<evidence type="ECO:0000256" key="2">
    <source>
        <dbReference type="SAM" id="MobiDB-lite"/>
    </source>
</evidence>
<name>A0ABR3Y5A4_9PEZI</name>
<evidence type="ECO:0000313" key="4">
    <source>
        <dbReference type="Proteomes" id="UP001586593"/>
    </source>
</evidence>
<evidence type="ECO:0000313" key="3">
    <source>
        <dbReference type="EMBL" id="KAL1882987.1"/>
    </source>
</evidence>
<feature type="compositionally biased region" description="Acidic residues" evidence="2">
    <location>
        <begin position="220"/>
        <end position="229"/>
    </location>
</feature>
<evidence type="ECO:0000256" key="1">
    <source>
        <dbReference type="SAM" id="Coils"/>
    </source>
</evidence>
<protein>
    <recommendedName>
        <fullName evidence="5">Urease accessory protein UreD</fullName>
    </recommendedName>
</protein>
<evidence type="ECO:0008006" key="5">
    <source>
        <dbReference type="Google" id="ProtNLM"/>
    </source>
</evidence>
<feature type="compositionally biased region" description="Basic and acidic residues" evidence="2">
    <location>
        <begin position="230"/>
        <end position="243"/>
    </location>
</feature>
<keyword evidence="4" id="KW-1185">Reference proteome</keyword>
<dbReference type="EMBL" id="JAZHXJ010000011">
    <property type="protein sequence ID" value="KAL1882987.1"/>
    <property type="molecule type" value="Genomic_DNA"/>
</dbReference>